<gene>
    <name evidence="1" type="ORF">SAMN04489751_1435</name>
</gene>
<dbReference type="AlphaFoldDB" id="A0A1H1Q5Z0"/>
<proteinExistence type="predicted"/>
<evidence type="ECO:0000313" key="2">
    <source>
        <dbReference type="Proteomes" id="UP000199700"/>
    </source>
</evidence>
<dbReference type="OrthoDB" id="4806712at2"/>
<reference evidence="1" key="1">
    <citation type="submission" date="2016-10" db="EMBL/GenBank/DDBJ databases">
        <authorList>
            <person name="Varghese N."/>
            <person name="Submissions S."/>
        </authorList>
    </citation>
    <scope>NUCLEOTIDE SEQUENCE [LARGE SCALE GENOMIC DNA]</scope>
    <source>
        <strain evidence="1">DSM 22082</strain>
    </source>
</reference>
<dbReference type="RefSeq" id="WP_092104369.1">
    <property type="nucleotide sequence ID" value="NZ_LT629739.1"/>
</dbReference>
<evidence type="ECO:0000313" key="1">
    <source>
        <dbReference type="EMBL" id="SDS18733.1"/>
    </source>
</evidence>
<dbReference type="Proteomes" id="UP000199700">
    <property type="component" value="Chromosome"/>
</dbReference>
<protein>
    <submittedName>
        <fullName evidence="1">Uncharacterized protein</fullName>
    </submittedName>
</protein>
<accession>A0A1H1Q5Z0</accession>
<name>A0A1H1Q5Z0_BRESA</name>
<dbReference type="EMBL" id="LT629739">
    <property type="protein sequence ID" value="SDS18733.1"/>
    <property type="molecule type" value="Genomic_DNA"/>
</dbReference>
<organism evidence="1 2">
    <name type="scientific">Brevibacterium sandarakinum</name>
    <dbReference type="NCBI Taxonomy" id="629680"/>
    <lineage>
        <taxon>Bacteria</taxon>
        <taxon>Bacillati</taxon>
        <taxon>Actinomycetota</taxon>
        <taxon>Actinomycetes</taxon>
        <taxon>Micrococcales</taxon>
        <taxon>Brevibacteriaceae</taxon>
        <taxon>Brevibacterium</taxon>
    </lineage>
</organism>
<sequence length="99" mass="10505">MAVDRTELAKSLAEATGWSVTADARRLTFTNDDPPQVVIWTVTDADIGRLRYGQNLTAKAAGGSQTADLGALGLPVDEALGPFEGSRGYMHGAELTIRE</sequence>
<keyword evidence="2" id="KW-1185">Reference proteome</keyword>